<dbReference type="PIRSF" id="PIRSF004862">
    <property type="entry name" value="FliF"/>
    <property type="match status" value="1"/>
</dbReference>
<dbReference type="InterPro" id="IPR006182">
    <property type="entry name" value="FliF_N_dom"/>
</dbReference>
<proteinExistence type="inferred from homology"/>
<evidence type="ECO:0000256" key="4">
    <source>
        <dbReference type="ARBA" id="ARBA00022475"/>
    </source>
</evidence>
<reference evidence="14 15" key="1">
    <citation type="submission" date="2017-08" db="EMBL/GenBank/DDBJ databases">
        <title>Infants hospitalized years apart are colonized by the same room-sourced microbial strains.</title>
        <authorList>
            <person name="Brooks B."/>
            <person name="Olm M.R."/>
            <person name="Firek B.A."/>
            <person name="Baker R."/>
            <person name="Thomas B.C."/>
            <person name="Morowitz M.J."/>
            <person name="Banfield J.F."/>
        </authorList>
    </citation>
    <scope>NUCLEOTIDE SEQUENCE [LARGE SCALE GENOMIC DNA]</scope>
    <source>
        <strain evidence="14">S2_018_000_R2_104</strain>
    </source>
</reference>
<dbReference type="Proteomes" id="UP000249557">
    <property type="component" value="Unassembled WGS sequence"/>
</dbReference>
<dbReference type="EMBL" id="QFNK01000009">
    <property type="protein sequence ID" value="PZO88743.1"/>
    <property type="molecule type" value="Genomic_DNA"/>
</dbReference>
<dbReference type="PRINTS" id="PR01009">
    <property type="entry name" value="FLGMRINGFLIF"/>
</dbReference>
<evidence type="ECO:0000259" key="12">
    <source>
        <dbReference type="Pfam" id="PF01514"/>
    </source>
</evidence>
<dbReference type="GO" id="GO:0071973">
    <property type="term" value="P:bacterial-type flagellum-dependent cell motility"/>
    <property type="evidence" value="ECO:0007669"/>
    <property type="project" value="InterPro"/>
</dbReference>
<dbReference type="AlphaFoldDB" id="A0A2W5A2I7"/>
<organism evidence="14 15">
    <name type="scientific">Micavibrio aeruginosavorus</name>
    <dbReference type="NCBI Taxonomy" id="349221"/>
    <lineage>
        <taxon>Bacteria</taxon>
        <taxon>Pseudomonadati</taxon>
        <taxon>Bdellovibrionota</taxon>
        <taxon>Bdellovibrionia</taxon>
        <taxon>Bdellovibrionales</taxon>
        <taxon>Pseudobdellovibrionaceae</taxon>
        <taxon>Micavibrio</taxon>
    </lineage>
</organism>
<feature type="domain" description="Flagellar M-ring N-terminal" evidence="12">
    <location>
        <begin position="38"/>
        <end position="213"/>
    </location>
</feature>
<comment type="similarity">
    <text evidence="3 9">Belongs to the FliF family.</text>
</comment>
<keyword evidence="7 11" id="KW-0472">Membrane</keyword>
<keyword evidence="14" id="KW-0282">Flagellum</keyword>
<evidence type="ECO:0000256" key="9">
    <source>
        <dbReference type="PIRNR" id="PIRNR004862"/>
    </source>
</evidence>
<dbReference type="Pfam" id="PF01514">
    <property type="entry name" value="YscJ_FliF"/>
    <property type="match status" value="1"/>
</dbReference>
<evidence type="ECO:0000256" key="1">
    <source>
        <dbReference type="ARBA" id="ARBA00004117"/>
    </source>
</evidence>
<dbReference type="GO" id="GO:0003774">
    <property type="term" value="F:cytoskeletal motor activity"/>
    <property type="evidence" value="ECO:0007669"/>
    <property type="project" value="InterPro"/>
</dbReference>
<name>A0A2W5A2I7_9BACT</name>
<evidence type="ECO:0000256" key="2">
    <source>
        <dbReference type="ARBA" id="ARBA00004651"/>
    </source>
</evidence>
<evidence type="ECO:0000313" key="14">
    <source>
        <dbReference type="EMBL" id="PZO88743.1"/>
    </source>
</evidence>
<dbReference type="Pfam" id="PF08345">
    <property type="entry name" value="YscJ_FliF_C"/>
    <property type="match status" value="1"/>
</dbReference>
<comment type="caution">
    <text evidence="14">The sequence shown here is derived from an EMBL/GenBank/DDBJ whole genome shotgun (WGS) entry which is preliminary data.</text>
</comment>
<dbReference type="InterPro" id="IPR043427">
    <property type="entry name" value="YscJ/FliF"/>
</dbReference>
<keyword evidence="8 9" id="KW-0975">Bacterial flagellum</keyword>
<evidence type="ECO:0000256" key="7">
    <source>
        <dbReference type="ARBA" id="ARBA00023136"/>
    </source>
</evidence>
<keyword evidence="14" id="KW-0966">Cell projection</keyword>
<feature type="transmembrane region" description="Helical" evidence="11">
    <location>
        <begin position="432"/>
        <end position="453"/>
    </location>
</feature>
<feature type="transmembrane region" description="Helical" evidence="11">
    <location>
        <begin position="16"/>
        <end position="35"/>
    </location>
</feature>
<evidence type="ECO:0000256" key="3">
    <source>
        <dbReference type="ARBA" id="ARBA00007971"/>
    </source>
</evidence>
<evidence type="ECO:0000259" key="13">
    <source>
        <dbReference type="Pfam" id="PF08345"/>
    </source>
</evidence>
<dbReference type="PANTHER" id="PTHR30046:SF0">
    <property type="entry name" value="FLAGELLAR M-RING PROTEIN"/>
    <property type="match status" value="1"/>
</dbReference>
<evidence type="ECO:0000256" key="10">
    <source>
        <dbReference type="SAM" id="MobiDB-lite"/>
    </source>
</evidence>
<feature type="region of interest" description="Disordered" evidence="10">
    <location>
        <begin position="312"/>
        <end position="333"/>
    </location>
</feature>
<evidence type="ECO:0000256" key="11">
    <source>
        <dbReference type="SAM" id="Phobius"/>
    </source>
</evidence>
<comment type="subcellular location">
    <subcellularLocation>
        <location evidence="1 9">Bacterial flagellum basal body</location>
    </subcellularLocation>
    <subcellularLocation>
        <location evidence="2">Cell membrane</location>
        <topology evidence="2">Multi-pass membrane protein</topology>
    </subcellularLocation>
</comment>
<sequence length="548" mass="59556">MNSFLETIKQLGPARLAIMGAVLLGLMIFFIFVSLRVSSTEMKLLYSDLSTIDSSAMAAKLEEVKIPYEVSQDGSRITVSDTDVGRARMLLAEAGLPNGGSLGYEIFDKQSGFGTTNAVQNINELRAMEGELARTISSLEPVRSARVHLVLPQRELFSRETRPASASVALGLRPGKRIDPEQIAAIQSLVASAVPELKMESVAIVDQNGNLLARGGGESPTTLASLKMEEMRLKQEQRLIQTIEDLVGRTVGYGKVRASVTADMNMDRSTTAEEIYNPEQQVARSVQNVEERAQENEAKDDTVTVENNLPGIGANATGQQTPTSQSNRTEETTNFEISKTVRNIVREGGDVKRLSVAVLVDGTYKTAEDGTKTYEPRTDAELDKIAALVRSAVGFDANRGDTLEVVNMQFAEVDVSQDLPDNSFFGFDKNKLLDVAEVVTVAIMIILVVLLVLQPMVGRLLANEGVTGLDDEEEKELLTAGPRPPALEGPSSHEFEPSNLDDDDSSSMIDVQKVEGKVKASSVKKVEDIVDAYPAETVSVIRSWMTQD</sequence>
<dbReference type="InterPro" id="IPR045851">
    <property type="entry name" value="AMP-bd_C_sf"/>
</dbReference>
<evidence type="ECO:0000256" key="6">
    <source>
        <dbReference type="ARBA" id="ARBA00022989"/>
    </source>
</evidence>
<keyword evidence="4" id="KW-1003">Cell membrane</keyword>
<dbReference type="InterPro" id="IPR000067">
    <property type="entry name" value="FlgMring_FliF"/>
</dbReference>
<dbReference type="NCBIfam" id="TIGR00206">
    <property type="entry name" value="fliF"/>
    <property type="match status" value="1"/>
</dbReference>
<evidence type="ECO:0000313" key="15">
    <source>
        <dbReference type="Proteomes" id="UP000249557"/>
    </source>
</evidence>
<keyword evidence="14" id="KW-0969">Cilium</keyword>
<feature type="compositionally biased region" description="Polar residues" evidence="10">
    <location>
        <begin position="316"/>
        <end position="333"/>
    </location>
</feature>
<feature type="region of interest" description="Disordered" evidence="10">
    <location>
        <begin position="480"/>
        <end position="507"/>
    </location>
</feature>
<evidence type="ECO:0000256" key="5">
    <source>
        <dbReference type="ARBA" id="ARBA00022692"/>
    </source>
</evidence>
<dbReference type="GO" id="GO:0009431">
    <property type="term" value="C:bacterial-type flagellum basal body, MS ring"/>
    <property type="evidence" value="ECO:0007669"/>
    <property type="project" value="InterPro"/>
</dbReference>
<comment type="function">
    <text evidence="9">The M ring may be actively involved in energy transduction.</text>
</comment>
<accession>A0A2W5A2I7</accession>
<feature type="domain" description="Flagellar M-ring C-terminal" evidence="13">
    <location>
        <begin position="249"/>
        <end position="410"/>
    </location>
</feature>
<dbReference type="GO" id="GO:0005886">
    <property type="term" value="C:plasma membrane"/>
    <property type="evidence" value="ECO:0007669"/>
    <property type="project" value="UniProtKB-SubCell"/>
</dbReference>
<dbReference type="PANTHER" id="PTHR30046">
    <property type="entry name" value="FLAGELLAR M-RING PROTEIN"/>
    <property type="match status" value="1"/>
</dbReference>
<dbReference type="InterPro" id="IPR013556">
    <property type="entry name" value="Flag_M-ring_C"/>
</dbReference>
<keyword evidence="5 11" id="KW-0812">Transmembrane</keyword>
<keyword evidence="6 11" id="KW-1133">Transmembrane helix</keyword>
<gene>
    <name evidence="14" type="primary">fliF</name>
    <name evidence="14" type="ORF">DI626_01045</name>
</gene>
<dbReference type="Gene3D" id="3.30.300.30">
    <property type="match status" value="1"/>
</dbReference>
<evidence type="ECO:0000256" key="8">
    <source>
        <dbReference type="ARBA" id="ARBA00023143"/>
    </source>
</evidence>
<protein>
    <recommendedName>
        <fullName evidence="9">Flagellar M-ring protein</fullName>
    </recommendedName>
</protein>